<dbReference type="AlphaFoldDB" id="A0A809YTY8"/>
<dbReference type="EMBL" id="AP023098">
    <property type="protein sequence ID" value="BCE82384.1"/>
    <property type="molecule type" value="Genomic_DNA"/>
</dbReference>
<name>A0A809YTY8_9BRAD</name>
<dbReference type="Pfam" id="PF13289">
    <property type="entry name" value="SIR2_2"/>
    <property type="match status" value="1"/>
</dbReference>
<proteinExistence type="predicted"/>
<reference evidence="1" key="1">
    <citation type="submission" date="2020-05" db="EMBL/GenBank/DDBJ databases">
        <title>Complete genome sequence of Bradyrhizobium diazoefficiens XF2 isolated from soybean nodule.</title>
        <authorList>
            <person name="Noda R."/>
            <person name="Kakizaki K."/>
            <person name="Minamisawa K."/>
        </authorList>
    </citation>
    <scope>NUCLEOTIDE SEQUENCE</scope>
    <source>
        <strain evidence="1">XF2</strain>
    </source>
</reference>
<dbReference type="RefSeq" id="WP_244651834.1">
    <property type="nucleotide sequence ID" value="NZ_AP022639.1"/>
</dbReference>
<dbReference type="EMBL" id="AP023092">
    <property type="protein sequence ID" value="BCE32982.1"/>
    <property type="molecule type" value="Genomic_DNA"/>
</dbReference>
<reference evidence="3" key="3">
    <citation type="submission" date="2020-05" db="EMBL/GenBank/DDBJ databases">
        <title>Complete genome sequence of Bradyrhizobium diazoefficiens XF9 isolated from soybean nodule.</title>
        <authorList>
            <person name="Noda R."/>
            <person name="Kakizaki K."/>
            <person name="Minamisawa K."/>
        </authorList>
    </citation>
    <scope>NUCLEOTIDE SEQUENCE</scope>
    <source>
        <strain evidence="3">XF9</strain>
    </source>
</reference>
<gene>
    <name evidence="1" type="ORF">XF2B_67510</name>
    <name evidence="2" type="ORF">XF3B_67910</name>
    <name evidence="3" type="ORF">XF9B_38050</name>
    <name evidence="4" type="ORF">XF9B_67200</name>
</gene>
<sequence length="478" mass="54070">MTGIEENVRTFKFLRNGDAEPADMDWEKDIDATRQAISEALNAKNIAFLLGAGCSSLMRDGTEVGIPTMAPLAKEFCAEALVAVMNGFGVSGDDEVREDEIAENEAPSNAQGHYIRGEDGSEVLLTPEIVDEVTTQPETASVPWRLATAEHDCLTALGIDLEGGYNRNLERLMEVLFSQRFVLRKSENSSRWLQLDLINSIIEKVQGFLWSRLTDGAFNKGDTEVRDLYERFYKKLVLRDRSLPRPWVFTTNYDVFNETAMDRLGIPYANGFTGVIERRFNPASFRYALAEQLDVGSRKWAAVDAFVYLCKLHGSVTWTEDDHGLFPIREVWPQIDPKRMLIYPTPAKQNASLASPYADLFREFQSRIVREQSVLMTAGYAFGDEHINNIIYQALTIPTFRLIVFAAPDTDGEITKLRLLRDPRIWIIGGDGPTVGSRAHYFDTIVERFMPQRPGDRIDEAVRKVISEMMSPKKDDDE</sequence>
<evidence type="ECO:0008006" key="5">
    <source>
        <dbReference type="Google" id="ProtNLM"/>
    </source>
</evidence>
<evidence type="ECO:0000313" key="4">
    <source>
        <dbReference type="EMBL" id="BCE85299.1"/>
    </source>
</evidence>
<evidence type="ECO:0000313" key="2">
    <source>
        <dbReference type="EMBL" id="BCE41760.1"/>
    </source>
</evidence>
<accession>A0A809YTY8</accession>
<evidence type="ECO:0000313" key="3">
    <source>
        <dbReference type="EMBL" id="BCE82384.1"/>
    </source>
</evidence>
<organism evidence="2">
    <name type="scientific">Bradyrhizobium diazoefficiens</name>
    <dbReference type="NCBI Taxonomy" id="1355477"/>
    <lineage>
        <taxon>Bacteria</taxon>
        <taxon>Pseudomonadati</taxon>
        <taxon>Pseudomonadota</taxon>
        <taxon>Alphaproteobacteria</taxon>
        <taxon>Hyphomicrobiales</taxon>
        <taxon>Nitrobacteraceae</taxon>
        <taxon>Bradyrhizobium</taxon>
    </lineage>
</organism>
<dbReference type="EMBL" id="AP023093">
    <property type="protein sequence ID" value="BCE41760.1"/>
    <property type="molecule type" value="Genomic_DNA"/>
</dbReference>
<protein>
    <recommendedName>
        <fullName evidence="5">SIR2-like domain-containing protein</fullName>
    </recommendedName>
</protein>
<evidence type="ECO:0000313" key="1">
    <source>
        <dbReference type="EMBL" id="BCE32982.1"/>
    </source>
</evidence>
<dbReference type="EMBL" id="AP023098">
    <property type="protein sequence ID" value="BCE85299.1"/>
    <property type="molecule type" value="Genomic_DNA"/>
</dbReference>
<reference evidence="2" key="2">
    <citation type="submission" date="2020-05" db="EMBL/GenBank/DDBJ databases">
        <title>Complete genome sequence of Bradyrhizobium diazoefficiens XF3 isolated from soybean nodule.</title>
        <authorList>
            <person name="Noda R."/>
            <person name="Kakizaki K."/>
            <person name="Minamisawa K."/>
        </authorList>
    </citation>
    <scope>NUCLEOTIDE SEQUENCE</scope>
    <source>
        <strain evidence="2">XF3</strain>
    </source>
</reference>